<accession>A0ACC1H7H0</accession>
<evidence type="ECO:0000313" key="1">
    <source>
        <dbReference type="EMBL" id="KAJ1670922.1"/>
    </source>
</evidence>
<protein>
    <submittedName>
        <fullName evidence="1">Uncharacterized protein</fullName>
    </submittedName>
</protein>
<dbReference type="Proteomes" id="UP001145114">
    <property type="component" value="Unassembled WGS sequence"/>
</dbReference>
<dbReference type="EMBL" id="JAMZIH010009007">
    <property type="protein sequence ID" value="KAJ1670922.1"/>
    <property type="molecule type" value="Genomic_DNA"/>
</dbReference>
<evidence type="ECO:0000313" key="2">
    <source>
        <dbReference type="Proteomes" id="UP001145114"/>
    </source>
</evidence>
<keyword evidence="2" id="KW-1185">Reference proteome</keyword>
<name>A0ACC1H7H0_9FUNG</name>
<comment type="caution">
    <text evidence="1">The sequence shown here is derived from an EMBL/GenBank/DDBJ whole genome shotgun (WGS) entry which is preliminary data.</text>
</comment>
<reference evidence="1" key="1">
    <citation type="submission" date="2022-06" db="EMBL/GenBank/DDBJ databases">
        <title>Phylogenomic reconstructions and comparative analyses of Kickxellomycotina fungi.</title>
        <authorList>
            <person name="Reynolds N.K."/>
            <person name="Stajich J.E."/>
            <person name="Barry K."/>
            <person name="Grigoriev I.V."/>
            <person name="Crous P."/>
            <person name="Smith M.E."/>
        </authorList>
    </citation>
    <scope>NUCLEOTIDE SEQUENCE</scope>
    <source>
        <strain evidence="1">RSA 2271</strain>
    </source>
</reference>
<gene>
    <name evidence="1" type="ORF">EV182_007921</name>
</gene>
<organism evidence="1 2">
    <name type="scientific">Spiromyces aspiralis</name>
    <dbReference type="NCBI Taxonomy" id="68401"/>
    <lineage>
        <taxon>Eukaryota</taxon>
        <taxon>Fungi</taxon>
        <taxon>Fungi incertae sedis</taxon>
        <taxon>Zoopagomycota</taxon>
        <taxon>Kickxellomycotina</taxon>
        <taxon>Kickxellomycetes</taxon>
        <taxon>Kickxellales</taxon>
        <taxon>Kickxellaceae</taxon>
        <taxon>Spiromyces</taxon>
    </lineage>
</organism>
<feature type="non-terminal residue" evidence="1">
    <location>
        <position position="241"/>
    </location>
</feature>
<feature type="non-terminal residue" evidence="1">
    <location>
        <position position="1"/>
    </location>
</feature>
<sequence>ERKESFMKKHRDLRDSIEHRLAEWKLAHGDDPKIELKLQAERDELESQKMALQTLIDKYEDNGPIIDCVMFHDGEAWRAIVDTTTDGDLRSLTPMTDYAKERQISHLLKRFELYYTVNIYDDGGILSIVTVMSAHSTHVAGIIAAHDPNDSAMNGVAPGAQLISLKIADNRVNALETGPALTRAANAIIKHKADLANMSFGEPTTTPNQGFWVEMLQKYVIRTHHCTFVSSAGNEGPNFNS</sequence>
<proteinExistence type="predicted"/>